<name>A0A9P7SYV7_9HYPO</name>
<organism evidence="1 2">
    <name type="scientific">Claviceps pusilla</name>
    <dbReference type="NCBI Taxonomy" id="123648"/>
    <lineage>
        <taxon>Eukaryota</taxon>
        <taxon>Fungi</taxon>
        <taxon>Dikarya</taxon>
        <taxon>Ascomycota</taxon>
        <taxon>Pezizomycotina</taxon>
        <taxon>Sordariomycetes</taxon>
        <taxon>Hypocreomycetidae</taxon>
        <taxon>Hypocreales</taxon>
        <taxon>Clavicipitaceae</taxon>
        <taxon>Claviceps</taxon>
    </lineage>
</organism>
<proteinExistence type="predicted"/>
<dbReference type="AlphaFoldDB" id="A0A9P7SYV7"/>
<evidence type="ECO:0000313" key="2">
    <source>
        <dbReference type="Proteomes" id="UP000748025"/>
    </source>
</evidence>
<gene>
    <name evidence="1" type="ORF">E4U43_001937</name>
</gene>
<comment type="caution">
    <text evidence="1">The sequence shown here is derived from an EMBL/GenBank/DDBJ whole genome shotgun (WGS) entry which is preliminary data.</text>
</comment>
<protein>
    <submittedName>
        <fullName evidence="1">Uncharacterized protein</fullName>
    </submittedName>
</protein>
<reference evidence="1" key="1">
    <citation type="journal article" date="2020" name="bioRxiv">
        <title>Whole genome comparisons of ergot fungi reveals the divergence and evolution of species within the genus Claviceps are the result of varying mechanisms driving genome evolution and host range expansion.</title>
        <authorList>
            <person name="Wyka S.A."/>
            <person name="Mondo S.J."/>
            <person name="Liu M."/>
            <person name="Dettman J."/>
            <person name="Nalam V."/>
            <person name="Broders K.D."/>
        </authorList>
    </citation>
    <scope>NUCLEOTIDE SEQUENCE</scope>
    <source>
        <strain evidence="1">CCC 602</strain>
    </source>
</reference>
<evidence type="ECO:0000313" key="1">
    <source>
        <dbReference type="EMBL" id="KAG5999663.1"/>
    </source>
</evidence>
<dbReference type="OrthoDB" id="4757095at2759"/>
<sequence length="143" mass="16221">MTTLQHLQRIDITLDHDSESSWSCVNEHAILAPLQVLASQSQIHTSVHLPKLASTKGSDAMRGLTTRRFTRQRFFTEYRKDGSIGLVYEEDALKSLQRPGPDATEMLRAAELTMHIWFQGVDMDYVSMDELPNADDEVVSDAW</sequence>
<accession>A0A9P7SYV7</accession>
<dbReference type="Proteomes" id="UP000748025">
    <property type="component" value="Unassembled WGS sequence"/>
</dbReference>
<keyword evidence="2" id="KW-1185">Reference proteome</keyword>
<dbReference type="EMBL" id="SRPW01001652">
    <property type="protein sequence ID" value="KAG5999663.1"/>
    <property type="molecule type" value="Genomic_DNA"/>
</dbReference>